<evidence type="ECO:0000259" key="1">
    <source>
        <dbReference type="Pfam" id="PF04073"/>
    </source>
</evidence>
<sequence>MMNHNLETKVLHFLRQQQISHRLLPQKEAAVTIESVAMLRGIRPAQMVKCVLLRDMGDRYALACVPGHLSVDPKKVRACLGWRRMTCAASDKVLQITGYPVGAVAPLLLKTEIPILFDPEITQEQEITISSGHLQAGIAMQVQDLLDLVHPLVTSIHR</sequence>
<dbReference type="OrthoDB" id="9798760at2"/>
<organism evidence="2 3">
    <name type="scientific">Vibrio mangrovi</name>
    <dbReference type="NCBI Taxonomy" id="474394"/>
    <lineage>
        <taxon>Bacteria</taxon>
        <taxon>Pseudomonadati</taxon>
        <taxon>Pseudomonadota</taxon>
        <taxon>Gammaproteobacteria</taxon>
        <taxon>Vibrionales</taxon>
        <taxon>Vibrionaceae</taxon>
        <taxon>Vibrio</taxon>
    </lineage>
</organism>
<dbReference type="GO" id="GO:0002161">
    <property type="term" value="F:aminoacyl-tRNA deacylase activity"/>
    <property type="evidence" value="ECO:0007669"/>
    <property type="project" value="InterPro"/>
</dbReference>
<dbReference type="InterPro" id="IPR036754">
    <property type="entry name" value="YbaK/aa-tRNA-synt-asso_dom_sf"/>
</dbReference>
<dbReference type="SUPFAM" id="SSF55826">
    <property type="entry name" value="YbaK/ProRS associated domain"/>
    <property type="match status" value="1"/>
</dbReference>
<dbReference type="EC" id="4.2.-.-" evidence="2"/>
<dbReference type="PANTHER" id="PTHR30411">
    <property type="entry name" value="CYTOPLASMIC PROTEIN"/>
    <property type="match status" value="1"/>
</dbReference>
<dbReference type="Pfam" id="PF04073">
    <property type="entry name" value="tRNA_edit"/>
    <property type="match status" value="1"/>
</dbReference>
<dbReference type="Gene3D" id="3.90.960.10">
    <property type="entry name" value="YbaK/aminoacyl-tRNA synthetase-associated domain"/>
    <property type="match status" value="1"/>
</dbReference>
<gene>
    <name evidence="2" type="primary">ybaK_2</name>
    <name evidence="2" type="ORF">VIM7927_02464</name>
</gene>
<evidence type="ECO:0000313" key="2">
    <source>
        <dbReference type="EMBL" id="SMS01182.1"/>
    </source>
</evidence>
<dbReference type="GO" id="GO:0016829">
    <property type="term" value="F:lyase activity"/>
    <property type="evidence" value="ECO:0007669"/>
    <property type="project" value="UniProtKB-KW"/>
</dbReference>
<reference evidence="2 3" key="1">
    <citation type="submission" date="2017-05" db="EMBL/GenBank/DDBJ databases">
        <authorList>
            <person name="Song R."/>
            <person name="Chenine A.L."/>
            <person name="Ruprecht R.M."/>
        </authorList>
    </citation>
    <scope>NUCLEOTIDE SEQUENCE [LARGE SCALE GENOMIC DNA]</scope>
    <source>
        <strain evidence="2 3">CECT 7927</strain>
    </source>
</reference>
<name>A0A1Y6IXG0_9VIBR</name>
<evidence type="ECO:0000313" key="3">
    <source>
        <dbReference type="Proteomes" id="UP000196125"/>
    </source>
</evidence>
<protein>
    <submittedName>
        <fullName evidence="2">Cys-tRNA(Pro)/Cys-tRNA(Cys) deacylase YbaK</fullName>
        <ecNumber evidence="2">4.2.-.-</ecNumber>
    </submittedName>
</protein>
<accession>A0A1Y6IXG0</accession>
<dbReference type="EMBL" id="FXXI01000004">
    <property type="protein sequence ID" value="SMS01182.1"/>
    <property type="molecule type" value="Genomic_DNA"/>
</dbReference>
<dbReference type="PANTHER" id="PTHR30411:SF1">
    <property type="entry name" value="CYTOPLASMIC PROTEIN"/>
    <property type="match status" value="1"/>
</dbReference>
<dbReference type="Proteomes" id="UP000196125">
    <property type="component" value="Unassembled WGS sequence"/>
</dbReference>
<feature type="domain" description="YbaK/aminoacyl-tRNA synthetase-associated" evidence="1">
    <location>
        <begin position="28"/>
        <end position="148"/>
    </location>
</feature>
<dbReference type="CDD" id="cd04332">
    <property type="entry name" value="YbaK_like"/>
    <property type="match status" value="1"/>
</dbReference>
<dbReference type="InterPro" id="IPR007214">
    <property type="entry name" value="YbaK/aa-tRNA-synth-assoc-dom"/>
</dbReference>
<keyword evidence="2" id="KW-0456">Lyase</keyword>
<dbReference type="AlphaFoldDB" id="A0A1Y6IXG0"/>
<proteinExistence type="predicted"/>